<name>A0A452RPM6_URSAM</name>
<dbReference type="Proteomes" id="UP000291022">
    <property type="component" value="Unassembled WGS sequence"/>
</dbReference>
<protein>
    <submittedName>
        <fullName evidence="1">Uncharacterized protein</fullName>
    </submittedName>
</protein>
<reference evidence="1" key="2">
    <citation type="submission" date="2025-08" db="UniProtKB">
        <authorList>
            <consortium name="Ensembl"/>
        </authorList>
    </citation>
    <scope>IDENTIFICATION</scope>
</reference>
<evidence type="ECO:0000313" key="2">
    <source>
        <dbReference type="Proteomes" id="UP000291022"/>
    </source>
</evidence>
<dbReference type="GeneTree" id="ENSGT00950000183775"/>
<dbReference type="AlphaFoldDB" id="A0A452RPM6"/>
<accession>A0A452RPM6</accession>
<dbReference type="Ensembl" id="ENSUAMT00000023692.1">
    <property type="protein sequence ID" value="ENSUAMP00000021205.1"/>
    <property type="gene ID" value="ENSUAMG00000016660.1"/>
</dbReference>
<sequence length="70" mass="7225">MSGSGAAPGPGSGSSPAACRFAHYFVLCGIDADSGLEPDELAETTDFIFHASFFLLAFLGSESSFFCCCC</sequence>
<reference evidence="2" key="1">
    <citation type="submission" date="2016-06" db="EMBL/GenBank/DDBJ databases">
        <title>De novo assembly and RNA-Seq shows season-dependent expression and editing in black bear kidneys.</title>
        <authorList>
            <person name="Korstanje R."/>
            <person name="Srivastava A."/>
            <person name="Sarsani V.K."/>
            <person name="Sheehan S.M."/>
            <person name="Seger R.L."/>
            <person name="Barter M.E."/>
            <person name="Lindqvist C."/>
            <person name="Brody L.C."/>
            <person name="Mullikin J.C."/>
        </authorList>
    </citation>
    <scope>NUCLEOTIDE SEQUENCE [LARGE SCALE GENOMIC DNA]</scope>
</reference>
<proteinExistence type="predicted"/>
<reference evidence="1" key="3">
    <citation type="submission" date="2025-09" db="UniProtKB">
        <authorList>
            <consortium name="Ensembl"/>
        </authorList>
    </citation>
    <scope>IDENTIFICATION</scope>
</reference>
<organism evidence="1 2">
    <name type="scientific">Ursus americanus</name>
    <name type="common">American black bear</name>
    <name type="synonym">Euarctos americanus</name>
    <dbReference type="NCBI Taxonomy" id="9643"/>
    <lineage>
        <taxon>Eukaryota</taxon>
        <taxon>Metazoa</taxon>
        <taxon>Chordata</taxon>
        <taxon>Craniata</taxon>
        <taxon>Vertebrata</taxon>
        <taxon>Euteleostomi</taxon>
        <taxon>Mammalia</taxon>
        <taxon>Eutheria</taxon>
        <taxon>Laurasiatheria</taxon>
        <taxon>Carnivora</taxon>
        <taxon>Caniformia</taxon>
        <taxon>Ursidae</taxon>
        <taxon>Ursus</taxon>
    </lineage>
</organism>
<keyword evidence="2" id="KW-1185">Reference proteome</keyword>
<dbReference type="STRING" id="9643.ENSUAMP00000021205"/>
<evidence type="ECO:0000313" key="1">
    <source>
        <dbReference type="Ensembl" id="ENSUAMP00000021205.1"/>
    </source>
</evidence>